<proteinExistence type="predicted"/>
<dbReference type="Proteomes" id="UP000317638">
    <property type="component" value="Unassembled WGS sequence"/>
</dbReference>
<keyword evidence="3" id="KW-1185">Reference proteome</keyword>
<feature type="transmembrane region" description="Helical" evidence="1">
    <location>
        <begin position="324"/>
        <end position="344"/>
    </location>
</feature>
<dbReference type="OrthoDB" id="3725238at2"/>
<evidence type="ECO:0000313" key="3">
    <source>
        <dbReference type="Proteomes" id="UP000317638"/>
    </source>
</evidence>
<protein>
    <recommendedName>
        <fullName evidence="4">Glycosyltransferase family 39 protein</fullName>
    </recommendedName>
</protein>
<name>A0A553K084_9ACTN</name>
<comment type="caution">
    <text evidence="2">The sequence shown here is derived from an EMBL/GenBank/DDBJ whole genome shotgun (WGS) entry which is preliminary data.</text>
</comment>
<dbReference type="RefSeq" id="WP_143938081.1">
    <property type="nucleotide sequence ID" value="NZ_VKKG01000003.1"/>
</dbReference>
<dbReference type="AlphaFoldDB" id="A0A553K084"/>
<feature type="transmembrane region" description="Helical" evidence="1">
    <location>
        <begin position="168"/>
        <end position="186"/>
    </location>
</feature>
<dbReference type="EMBL" id="VKKG01000003">
    <property type="protein sequence ID" value="TRY18105.1"/>
    <property type="molecule type" value="Genomic_DNA"/>
</dbReference>
<keyword evidence="1" id="KW-0472">Membrane</keyword>
<feature type="transmembrane region" description="Helical" evidence="1">
    <location>
        <begin position="350"/>
        <end position="369"/>
    </location>
</feature>
<feature type="transmembrane region" description="Helical" evidence="1">
    <location>
        <begin position="137"/>
        <end position="162"/>
    </location>
</feature>
<accession>A0A553K084</accession>
<feature type="transmembrane region" description="Helical" evidence="1">
    <location>
        <begin position="231"/>
        <end position="249"/>
    </location>
</feature>
<organism evidence="2 3">
    <name type="scientific">Tessaracoccus rhinocerotis</name>
    <dbReference type="NCBI Taxonomy" id="1689449"/>
    <lineage>
        <taxon>Bacteria</taxon>
        <taxon>Bacillati</taxon>
        <taxon>Actinomycetota</taxon>
        <taxon>Actinomycetes</taxon>
        <taxon>Propionibacteriales</taxon>
        <taxon>Propionibacteriaceae</taxon>
        <taxon>Tessaracoccus</taxon>
    </lineage>
</organism>
<feature type="transmembrane region" description="Helical" evidence="1">
    <location>
        <begin position="12"/>
        <end position="31"/>
    </location>
</feature>
<evidence type="ECO:0000256" key="1">
    <source>
        <dbReference type="SAM" id="Phobius"/>
    </source>
</evidence>
<reference evidence="2 3" key="1">
    <citation type="submission" date="2019-07" db="EMBL/GenBank/DDBJ databases">
        <authorList>
            <person name="Zhou L.-Y."/>
        </authorList>
    </citation>
    <scope>NUCLEOTIDE SEQUENCE [LARGE SCALE GENOMIC DNA]</scope>
    <source>
        <strain evidence="2 3">YIM 101269</strain>
    </source>
</reference>
<keyword evidence="1" id="KW-1133">Transmembrane helix</keyword>
<gene>
    <name evidence="2" type="ORF">FOJ82_08585</name>
</gene>
<feature type="transmembrane region" description="Helical" evidence="1">
    <location>
        <begin position="103"/>
        <end position="125"/>
    </location>
</feature>
<keyword evidence="1" id="KW-0812">Transmembrane</keyword>
<feature type="transmembrane region" description="Helical" evidence="1">
    <location>
        <begin position="299"/>
        <end position="317"/>
    </location>
</feature>
<sequence>MSRIHRLGGRGVALVCGAVAVLVAALTQWASRWPELHVSQLLHIADTDAIAQLVRELDPDFKFVTGVEHYDGVYYYAIALDPFALGQAHDLIDLAGYRYGSPLWGWLAGLFSLGNPVALPLVFWFMTLASLFGAGYLLSRLVASGGGSAWWGLAVAASPGLLYSSTTLLTEPMQLAMVCAILLWWGRGEKGSAWVLAALVVVTCLLKQQLILVPFALLLHTAYRMLRGRSVNWPGAVALVAGPAAYFGWSFFVRTRFSAEQLAYSAGNIGFPFLGWLQTFEFASYLRVGDPYSMQIGTTAPAGLAATAVVLAIGAVAGLHRRDALGFVVVLQAGLVACLGWLTLLHPHEMFRIPSVPVALALASLAIGLRRASGETEATPSEPGYVPRFSLRR</sequence>
<evidence type="ECO:0000313" key="2">
    <source>
        <dbReference type="EMBL" id="TRY18105.1"/>
    </source>
</evidence>
<feature type="transmembrane region" description="Helical" evidence="1">
    <location>
        <begin position="261"/>
        <end position="279"/>
    </location>
</feature>
<feature type="transmembrane region" description="Helical" evidence="1">
    <location>
        <begin position="193"/>
        <end position="219"/>
    </location>
</feature>
<evidence type="ECO:0008006" key="4">
    <source>
        <dbReference type="Google" id="ProtNLM"/>
    </source>
</evidence>